<dbReference type="Pfam" id="PF17773">
    <property type="entry name" value="UPF0176_N"/>
    <property type="match status" value="1"/>
</dbReference>
<keyword evidence="3" id="KW-1185">Reference proteome</keyword>
<dbReference type="PANTHER" id="PTHR43846:SF1">
    <property type="entry name" value="TRNA URIDINE(34) HYDROXYLASE"/>
    <property type="match status" value="1"/>
</dbReference>
<dbReference type="InterPro" id="IPR040503">
    <property type="entry name" value="TRHO_N"/>
</dbReference>
<protein>
    <recommendedName>
        <fullName evidence="1">Rhodanese domain-containing protein</fullName>
    </recommendedName>
</protein>
<evidence type="ECO:0000313" key="2">
    <source>
        <dbReference type="EMBL" id="KAG2227954.1"/>
    </source>
</evidence>
<reference evidence="2 3" key="1">
    <citation type="submission" date="2020-12" db="EMBL/GenBank/DDBJ databases">
        <title>Metabolic potential, ecology and presence of endohyphal bacteria is reflected in genomic diversity of Mucoromycotina.</title>
        <authorList>
            <person name="Muszewska A."/>
            <person name="Okrasinska A."/>
            <person name="Steczkiewicz K."/>
            <person name="Drgas O."/>
            <person name="Orlowska M."/>
            <person name="Perlinska-Lenart U."/>
            <person name="Aleksandrzak-Piekarczyk T."/>
            <person name="Szatraj K."/>
            <person name="Zielenkiewicz U."/>
            <person name="Pilsyk S."/>
            <person name="Malc E."/>
            <person name="Mieczkowski P."/>
            <person name="Kruszewska J.S."/>
            <person name="Biernat P."/>
            <person name="Pawlowska J."/>
        </authorList>
    </citation>
    <scope>NUCLEOTIDE SEQUENCE [LARGE SCALE GENOMIC DNA]</scope>
    <source>
        <strain evidence="2 3">CBS 142.35</strain>
    </source>
</reference>
<dbReference type="Proteomes" id="UP000646827">
    <property type="component" value="Unassembled WGS sequence"/>
</dbReference>
<dbReference type="PROSITE" id="PS50206">
    <property type="entry name" value="RHODANESE_3"/>
    <property type="match status" value="1"/>
</dbReference>
<evidence type="ECO:0000259" key="1">
    <source>
        <dbReference type="PROSITE" id="PS50206"/>
    </source>
</evidence>
<dbReference type="Gene3D" id="3.30.70.100">
    <property type="match status" value="1"/>
</dbReference>
<dbReference type="InterPro" id="IPR022111">
    <property type="entry name" value="Rhodanese_C"/>
</dbReference>
<dbReference type="PANTHER" id="PTHR43846">
    <property type="entry name" value="UPF0176 PROTEIN YCEA"/>
    <property type="match status" value="1"/>
</dbReference>
<proteinExistence type="predicted"/>
<dbReference type="InterPro" id="IPR036873">
    <property type="entry name" value="Rhodanese-like_dom_sf"/>
</dbReference>
<name>A0A8H7SCT5_9FUNG</name>
<dbReference type="Gene3D" id="3.40.250.10">
    <property type="entry name" value="Rhodanese-like domain"/>
    <property type="match status" value="1"/>
</dbReference>
<feature type="domain" description="Rhodanese" evidence="1">
    <location>
        <begin position="226"/>
        <end position="320"/>
    </location>
</feature>
<accession>A0A8H7SCT5</accession>
<gene>
    <name evidence="2" type="ORF">INT45_011978</name>
</gene>
<dbReference type="Pfam" id="PF12368">
    <property type="entry name" value="Rhodanese_C"/>
    <property type="match status" value="1"/>
</dbReference>
<dbReference type="SMART" id="SM00450">
    <property type="entry name" value="RHOD"/>
    <property type="match status" value="1"/>
</dbReference>
<dbReference type="AlphaFoldDB" id="A0A8H7SCT5"/>
<dbReference type="Pfam" id="PF00581">
    <property type="entry name" value="Rhodanese"/>
    <property type="match status" value="1"/>
</dbReference>
<dbReference type="EMBL" id="JAEPRB010000003">
    <property type="protein sequence ID" value="KAG2227954.1"/>
    <property type="molecule type" value="Genomic_DNA"/>
</dbReference>
<dbReference type="InterPro" id="IPR001763">
    <property type="entry name" value="Rhodanese-like_dom"/>
</dbReference>
<sequence length="431" mass="49323">MNARTWSKVTTTITTSHFRQQFLRVVSKSKFTSIAKPLIPILHYELPSCARPKPLLRYYSNVPITTTNRNIPKFSPTSQQQKYVVHDNDATQLYKPIAFYSLIPISQERVVILRDMIESRLSELGVVGRIYLAPEEGIGGINSQMAVPLSQMTLLKKFFNDLHDDFGAISFTEGIEELKEPCFRKLRVMIKKNLVGVRKSISASDLIDPSNHHLDPASWHKQLNEKADKAFLVDMRNHYEYDMGHFEHAAKLDVDTFREGLDELQSMIKDQPDKTLYMYCTGGIRCDVTASYLRKKGINDFKMLKGGITAYGNYIKSLCNNGNDDDDENNDTTIRSLFRGKNFSFDDRRGERITDDVLTQCYQCGKSCDVLHNCANTRCHLLFVQCESCRQAMNKTCSDTCHDVLLGKEAWDVDYDYHRQIRPMDASSLSS</sequence>
<evidence type="ECO:0000313" key="3">
    <source>
        <dbReference type="Proteomes" id="UP000646827"/>
    </source>
</evidence>
<organism evidence="2 3">
    <name type="scientific">Circinella minor</name>
    <dbReference type="NCBI Taxonomy" id="1195481"/>
    <lineage>
        <taxon>Eukaryota</taxon>
        <taxon>Fungi</taxon>
        <taxon>Fungi incertae sedis</taxon>
        <taxon>Mucoromycota</taxon>
        <taxon>Mucoromycotina</taxon>
        <taxon>Mucoromycetes</taxon>
        <taxon>Mucorales</taxon>
        <taxon>Lichtheimiaceae</taxon>
        <taxon>Circinella</taxon>
    </lineage>
</organism>
<dbReference type="SUPFAM" id="SSF52821">
    <property type="entry name" value="Rhodanese/Cell cycle control phosphatase"/>
    <property type="match status" value="1"/>
</dbReference>
<comment type="caution">
    <text evidence="2">The sequence shown here is derived from an EMBL/GenBank/DDBJ whole genome shotgun (WGS) entry which is preliminary data.</text>
</comment>
<dbReference type="OrthoDB" id="25002at2759"/>